<feature type="compositionally biased region" description="Low complexity" evidence="5">
    <location>
        <begin position="195"/>
        <end position="209"/>
    </location>
</feature>
<keyword evidence="3" id="KW-1133">Transmembrane helix</keyword>
<evidence type="ECO:0000256" key="1">
    <source>
        <dbReference type="ARBA" id="ARBA00004167"/>
    </source>
</evidence>
<feature type="region of interest" description="Disordered" evidence="5">
    <location>
        <begin position="130"/>
        <end position="234"/>
    </location>
</feature>
<dbReference type="RefSeq" id="WP_259548481.1">
    <property type="nucleotide sequence ID" value="NZ_BAABHW010000003.1"/>
</dbReference>
<evidence type="ECO:0000259" key="6">
    <source>
        <dbReference type="PROSITE" id="PS52015"/>
    </source>
</evidence>
<keyword evidence="4" id="KW-0472">Membrane</keyword>
<feature type="domain" description="TonB C-terminal" evidence="6">
    <location>
        <begin position="235"/>
        <end position="324"/>
    </location>
</feature>
<feature type="region of interest" description="Disordered" evidence="5">
    <location>
        <begin position="63"/>
        <end position="85"/>
    </location>
</feature>
<dbReference type="SUPFAM" id="SSF74653">
    <property type="entry name" value="TolA/TonB C-terminal domain"/>
    <property type="match status" value="1"/>
</dbReference>
<protein>
    <recommendedName>
        <fullName evidence="6">TonB C-terminal domain-containing protein</fullName>
    </recommendedName>
</protein>
<evidence type="ECO:0000256" key="4">
    <source>
        <dbReference type="ARBA" id="ARBA00023136"/>
    </source>
</evidence>
<dbReference type="Gene3D" id="3.30.1150.10">
    <property type="match status" value="1"/>
</dbReference>
<organism evidence="7 8">
    <name type="scientific">[Roseibacterium] beibuensis</name>
    <dbReference type="NCBI Taxonomy" id="1193142"/>
    <lineage>
        <taxon>Bacteria</taxon>
        <taxon>Pseudomonadati</taxon>
        <taxon>Pseudomonadota</taxon>
        <taxon>Alphaproteobacteria</taxon>
        <taxon>Rhodobacterales</taxon>
        <taxon>Roseobacteraceae</taxon>
        <taxon>Roseicyclus</taxon>
    </lineage>
</organism>
<comment type="subcellular location">
    <subcellularLocation>
        <location evidence="1">Membrane</location>
        <topology evidence="1">Single-pass membrane protein</topology>
    </subcellularLocation>
</comment>
<sequence>MRGGAEILAFLGLSAALHAGVAYWVPGDFGGSGQGAGGQDIVSLQASPAALSTLVREWRDAPEVSDVSALQPPQVTPDPPIAPNSDVAPVQRMPASLSTPVLETAPQRPAAVPAPPAQMQAMTEFDGPTLPTIPSLAPPPTADGDAPGRMVRPTLTAPDLTARPTVDATAPELPDSPLATRSSPRPMARPERPEAAASAPRTPAPARVAGGSGGGATQGAATQPAPQPSLSAGERQSLIASWGAQIQRRIERSRPRVRGTGQVVLRLTITRGGQLAGVGIARPSGDPAIDQAAVQAVQRAGRFPAAPDGLTDPSYGFSLPVTFR</sequence>
<accession>A0ABP9LHN2</accession>
<dbReference type="Pfam" id="PF13103">
    <property type="entry name" value="TonB_2"/>
    <property type="match status" value="1"/>
</dbReference>
<reference evidence="8" key="1">
    <citation type="journal article" date="2019" name="Int. J. Syst. Evol. Microbiol.">
        <title>The Global Catalogue of Microorganisms (GCM) 10K type strain sequencing project: providing services to taxonomists for standard genome sequencing and annotation.</title>
        <authorList>
            <consortium name="The Broad Institute Genomics Platform"/>
            <consortium name="The Broad Institute Genome Sequencing Center for Infectious Disease"/>
            <person name="Wu L."/>
            <person name="Ma J."/>
        </authorList>
    </citation>
    <scope>NUCLEOTIDE SEQUENCE [LARGE SCALE GENOMIC DNA]</scope>
    <source>
        <strain evidence="8">JCM 18015</strain>
    </source>
</reference>
<dbReference type="EMBL" id="BAABHW010000003">
    <property type="protein sequence ID" value="GAA5076383.1"/>
    <property type="molecule type" value="Genomic_DNA"/>
</dbReference>
<keyword evidence="2" id="KW-0812">Transmembrane</keyword>
<evidence type="ECO:0000313" key="8">
    <source>
        <dbReference type="Proteomes" id="UP001499910"/>
    </source>
</evidence>
<proteinExistence type="predicted"/>
<name>A0ABP9LHN2_9RHOB</name>
<gene>
    <name evidence="7" type="ORF">GCM10023209_25450</name>
</gene>
<dbReference type="InterPro" id="IPR006260">
    <property type="entry name" value="TonB/TolA_C"/>
</dbReference>
<dbReference type="InterPro" id="IPR037682">
    <property type="entry name" value="TonB_C"/>
</dbReference>
<evidence type="ECO:0000256" key="5">
    <source>
        <dbReference type="SAM" id="MobiDB-lite"/>
    </source>
</evidence>
<keyword evidence="8" id="KW-1185">Reference proteome</keyword>
<dbReference type="PROSITE" id="PS52015">
    <property type="entry name" value="TONB_CTD"/>
    <property type="match status" value="1"/>
</dbReference>
<evidence type="ECO:0000256" key="2">
    <source>
        <dbReference type="ARBA" id="ARBA00022692"/>
    </source>
</evidence>
<evidence type="ECO:0000256" key="3">
    <source>
        <dbReference type="ARBA" id="ARBA00022989"/>
    </source>
</evidence>
<evidence type="ECO:0000313" key="7">
    <source>
        <dbReference type="EMBL" id="GAA5076383.1"/>
    </source>
</evidence>
<dbReference type="Proteomes" id="UP001499910">
    <property type="component" value="Unassembled WGS sequence"/>
</dbReference>
<dbReference type="NCBIfam" id="TIGR01352">
    <property type="entry name" value="tonB_Cterm"/>
    <property type="match status" value="1"/>
</dbReference>
<comment type="caution">
    <text evidence="7">The sequence shown here is derived from an EMBL/GenBank/DDBJ whole genome shotgun (WGS) entry which is preliminary data.</text>
</comment>